<feature type="transmembrane region" description="Helical" evidence="11">
    <location>
        <begin position="604"/>
        <end position="623"/>
    </location>
</feature>
<evidence type="ECO:0000256" key="3">
    <source>
        <dbReference type="ARBA" id="ARBA00022449"/>
    </source>
</evidence>
<evidence type="ECO:0000256" key="8">
    <source>
        <dbReference type="ARBA" id="ARBA00023136"/>
    </source>
</evidence>
<keyword evidence="14" id="KW-1185">Reference proteome</keyword>
<evidence type="ECO:0000313" key="14">
    <source>
        <dbReference type="Proteomes" id="UP000650833"/>
    </source>
</evidence>
<evidence type="ECO:0000256" key="4">
    <source>
        <dbReference type="ARBA" id="ARBA00022692"/>
    </source>
</evidence>
<evidence type="ECO:0000259" key="12">
    <source>
        <dbReference type="Pfam" id="PF00999"/>
    </source>
</evidence>
<dbReference type="InterPro" id="IPR045158">
    <property type="entry name" value="KEA4/5/6-like"/>
</dbReference>
<organism evidence="13 14">
    <name type="scientific">Mucor plumbeus</name>
    <dbReference type="NCBI Taxonomy" id="97098"/>
    <lineage>
        <taxon>Eukaryota</taxon>
        <taxon>Fungi</taxon>
        <taxon>Fungi incertae sedis</taxon>
        <taxon>Mucoromycota</taxon>
        <taxon>Mucoromycotina</taxon>
        <taxon>Mucoromycetes</taxon>
        <taxon>Mucorales</taxon>
        <taxon>Mucorineae</taxon>
        <taxon>Mucoraceae</taxon>
        <taxon>Mucor</taxon>
    </lineage>
</organism>
<feature type="transmembrane region" description="Helical" evidence="11">
    <location>
        <begin position="363"/>
        <end position="382"/>
    </location>
</feature>
<feature type="transmembrane region" description="Helical" evidence="11">
    <location>
        <begin position="464"/>
        <end position="480"/>
    </location>
</feature>
<feature type="domain" description="Cation/H+ exchanger transmembrane" evidence="12">
    <location>
        <begin position="285"/>
        <end position="624"/>
    </location>
</feature>
<comment type="caution">
    <text evidence="13">The sequence shown here is derived from an EMBL/GenBank/DDBJ whole genome shotgun (WGS) entry which is preliminary data.</text>
</comment>
<keyword evidence="3" id="KW-0050">Antiport</keyword>
<dbReference type="PANTHER" id="PTHR16254:SF14">
    <property type="entry name" value="TRANSMEMBRANE AND COILED-COIL DOMAIN-CONTAINING PROTEIN 3"/>
    <property type="match status" value="1"/>
</dbReference>
<feature type="transmembrane region" description="Helical" evidence="11">
    <location>
        <begin position="264"/>
        <end position="289"/>
    </location>
</feature>
<sequence>MRYHSSSFIIFIVAVLLLGSSYLFVDAAIDKPNNLPSLSPANAEQIFTILQKGADHEKELRIKKNQLFESIKAVHGESNDELYALAGVQLEDYQAFESFVFGILQVYQKTVNQEPFKSSYDFRSPALKLTFDFQRAVKISHQRLKSVAGSFSDTNSPHYHHQQQQQQQQKDNPGFNNSEDDKESMKQVLHGMLKEVSDNADQLEEDMQQNNIIFSSNDGRVETVLKFRDENLVNLIDQDSNEYVMMKPADTTVIIEDIQLIHDFILILVTSFVLGWMFTWIGLPAGILIGPSGYNLIQELIQIETLAQLGVVLIVFVLGLEFSLEKIKKMWRLALGGAMTILLVTVLFFILMGFIIGADTKEAVFVGACISLSSTAVVVKCIKLDQLDHLYGLLVMQDVILGFMLAIIPALSKSGIQVFFAVLRITLSFAIFGLVCFAIVRLIPIIPRVVRRAIPIQSISNNHELMLLGTIAICMSMLILSEHLGLGMELGCFAAGVIIRSRKGMFEISLKVIEPVRDMFACLFFASIGLHIYPSFLASEAMLLLTLAAGVIGFKYIATCVILYLFKFDIHKSSSMAIALAQISEFGFVLASRAKQLNIISREVYYLLLATTAITLIATPLILKVTDRSNAKKDTHVAIHHHQGSSIGEHDVISIELADTEKLA</sequence>
<dbReference type="GO" id="GO:0016020">
    <property type="term" value="C:membrane"/>
    <property type="evidence" value="ECO:0007669"/>
    <property type="project" value="UniProtKB-SubCell"/>
</dbReference>
<evidence type="ECO:0000256" key="10">
    <source>
        <dbReference type="SAM" id="MobiDB-lite"/>
    </source>
</evidence>
<keyword evidence="2" id="KW-0813">Transport</keyword>
<feature type="transmembrane region" description="Helical" evidence="11">
    <location>
        <begin position="418"/>
        <end position="443"/>
    </location>
</feature>
<comment type="subcellular location">
    <subcellularLocation>
        <location evidence="1">Membrane</location>
        <topology evidence="1">Multi-pass membrane protein</topology>
    </subcellularLocation>
</comment>
<dbReference type="Proteomes" id="UP000650833">
    <property type="component" value="Unassembled WGS sequence"/>
</dbReference>
<evidence type="ECO:0000256" key="5">
    <source>
        <dbReference type="ARBA" id="ARBA00022729"/>
    </source>
</evidence>
<keyword evidence="9" id="KW-0175">Coiled coil</keyword>
<dbReference type="Gene3D" id="1.20.1530.20">
    <property type="match status" value="1"/>
</dbReference>
<keyword evidence="4 11" id="KW-0812">Transmembrane</keyword>
<feature type="transmembrane region" description="Helical" evidence="11">
    <location>
        <begin position="389"/>
        <end position="412"/>
    </location>
</feature>
<evidence type="ECO:0000256" key="11">
    <source>
        <dbReference type="SAM" id="Phobius"/>
    </source>
</evidence>
<dbReference type="EMBL" id="JAEPRC010000442">
    <property type="protein sequence ID" value="KAG2197141.1"/>
    <property type="molecule type" value="Genomic_DNA"/>
</dbReference>
<feature type="region of interest" description="Disordered" evidence="10">
    <location>
        <begin position="150"/>
        <end position="182"/>
    </location>
</feature>
<dbReference type="OrthoDB" id="1654420at2759"/>
<name>A0A8H7QR39_9FUNG</name>
<accession>A0A8H7QR39</accession>
<proteinExistence type="predicted"/>
<dbReference type="PANTHER" id="PTHR16254">
    <property type="entry name" value="POTASSIUM/PROTON ANTIPORTER-RELATED"/>
    <property type="match status" value="1"/>
</dbReference>
<evidence type="ECO:0000256" key="7">
    <source>
        <dbReference type="ARBA" id="ARBA00023065"/>
    </source>
</evidence>
<dbReference type="InterPro" id="IPR038770">
    <property type="entry name" value="Na+/solute_symporter_sf"/>
</dbReference>
<dbReference type="GO" id="GO:0015386">
    <property type="term" value="F:potassium:proton antiporter activity"/>
    <property type="evidence" value="ECO:0007669"/>
    <property type="project" value="InterPro"/>
</dbReference>
<dbReference type="AlphaFoldDB" id="A0A8H7QR39"/>
<keyword evidence="7" id="KW-0406">Ion transport</keyword>
<keyword evidence="8 11" id="KW-0472">Membrane</keyword>
<evidence type="ECO:0000256" key="2">
    <source>
        <dbReference type="ARBA" id="ARBA00022448"/>
    </source>
</evidence>
<keyword evidence="5" id="KW-0732">Signal</keyword>
<protein>
    <recommendedName>
        <fullName evidence="12">Cation/H+ exchanger transmembrane domain-containing protein</fullName>
    </recommendedName>
</protein>
<feature type="transmembrane region" description="Helical" evidence="11">
    <location>
        <begin position="333"/>
        <end position="357"/>
    </location>
</feature>
<feature type="transmembrane region" description="Helical" evidence="11">
    <location>
        <begin position="6"/>
        <end position="25"/>
    </location>
</feature>
<evidence type="ECO:0000256" key="9">
    <source>
        <dbReference type="SAM" id="Coils"/>
    </source>
</evidence>
<feature type="coiled-coil region" evidence="9">
    <location>
        <begin position="186"/>
        <end position="213"/>
    </location>
</feature>
<reference evidence="13" key="1">
    <citation type="submission" date="2020-12" db="EMBL/GenBank/DDBJ databases">
        <title>Metabolic potential, ecology and presence of endohyphal bacteria is reflected in genomic diversity of Mucoromycotina.</title>
        <authorList>
            <person name="Muszewska A."/>
            <person name="Okrasinska A."/>
            <person name="Steczkiewicz K."/>
            <person name="Drgas O."/>
            <person name="Orlowska M."/>
            <person name="Perlinska-Lenart U."/>
            <person name="Aleksandrzak-Piekarczyk T."/>
            <person name="Szatraj K."/>
            <person name="Zielenkiewicz U."/>
            <person name="Pilsyk S."/>
            <person name="Malc E."/>
            <person name="Mieczkowski P."/>
            <person name="Kruszewska J.S."/>
            <person name="Biernat P."/>
            <person name="Pawlowska J."/>
        </authorList>
    </citation>
    <scope>NUCLEOTIDE SEQUENCE</scope>
    <source>
        <strain evidence="13">CBS 226.32</strain>
    </source>
</reference>
<evidence type="ECO:0000256" key="6">
    <source>
        <dbReference type="ARBA" id="ARBA00022989"/>
    </source>
</evidence>
<evidence type="ECO:0000256" key="1">
    <source>
        <dbReference type="ARBA" id="ARBA00004141"/>
    </source>
</evidence>
<feature type="transmembrane region" description="Helical" evidence="11">
    <location>
        <begin position="301"/>
        <end position="321"/>
    </location>
</feature>
<keyword evidence="6 11" id="KW-1133">Transmembrane helix</keyword>
<gene>
    <name evidence="13" type="ORF">INT46_004556</name>
</gene>
<dbReference type="InterPro" id="IPR006153">
    <property type="entry name" value="Cation/H_exchanger_TM"/>
</dbReference>
<feature type="transmembrane region" description="Helical" evidence="11">
    <location>
        <begin position="515"/>
        <end position="536"/>
    </location>
</feature>
<evidence type="ECO:0000313" key="13">
    <source>
        <dbReference type="EMBL" id="KAG2197141.1"/>
    </source>
</evidence>
<feature type="transmembrane region" description="Helical" evidence="11">
    <location>
        <begin position="542"/>
        <end position="566"/>
    </location>
</feature>
<dbReference type="Pfam" id="PF00999">
    <property type="entry name" value="Na_H_Exchanger"/>
    <property type="match status" value="1"/>
</dbReference>